<feature type="transmembrane region" description="Helical" evidence="1">
    <location>
        <begin position="219"/>
        <end position="242"/>
    </location>
</feature>
<evidence type="ECO:0000256" key="1">
    <source>
        <dbReference type="SAM" id="Phobius"/>
    </source>
</evidence>
<name>A0A918V8Z5_9ACTN</name>
<evidence type="ECO:0000313" key="3">
    <source>
        <dbReference type="Proteomes" id="UP000634660"/>
    </source>
</evidence>
<sequence>MGRAVVRRDVHRSGRVWTGHALRVVEDTGEALVTACAPGAQARWPSLYAEARAPDDDRTVRTEEFDAMAAEERDLAGGVGQATEVLLTWKDEDEYAHVRRLGIIGDAEHRAVDEARARVLGVLADRTGPFAMASRGAVGRLALGPEPADAALAEVRSGRGRRLNWCGPYGSYGSSGSVRPGPRCRRGRAAGALVCAVPDGLWSDAPSCPSPVPMDAVAWLAWSTGGLLVVANLGVGGVALWCHRAGRRAAARLIASGELDAYRATWLAGTGYARWAAPYRQRDAAEIALGELVAAGLPVVGEGGAPLTSGGRGRVAEEATGAGAHPLVREAWRYVRAAPGRVTAVTARELAADPAFARACTAHADGLSGYLPGYRTRRDDLQRRAPRTAAWITTGWVTAAGTVPLARLATGTADARGAGAVEVVLSVVAAALGTAALSGLLLLTGHHVLWLRWQNRWPRTLRDHCAAVAARGPAPLRP</sequence>
<accession>A0A918V8Z5</accession>
<evidence type="ECO:0000313" key="2">
    <source>
        <dbReference type="EMBL" id="GGZ81416.1"/>
    </source>
</evidence>
<dbReference type="AlphaFoldDB" id="A0A918V8Z5"/>
<dbReference type="EMBL" id="BMVX01000019">
    <property type="protein sequence ID" value="GGZ81416.1"/>
    <property type="molecule type" value="Genomic_DNA"/>
</dbReference>
<keyword evidence="1" id="KW-0812">Transmembrane</keyword>
<gene>
    <name evidence="2" type="ORF">GCM10010371_46120</name>
</gene>
<dbReference type="Proteomes" id="UP000634660">
    <property type="component" value="Unassembled WGS sequence"/>
</dbReference>
<keyword evidence="1" id="KW-1133">Transmembrane helix</keyword>
<proteinExistence type="predicted"/>
<reference evidence="2" key="2">
    <citation type="submission" date="2020-09" db="EMBL/GenBank/DDBJ databases">
        <authorList>
            <person name="Sun Q."/>
            <person name="Ohkuma M."/>
        </authorList>
    </citation>
    <scope>NUCLEOTIDE SEQUENCE</scope>
    <source>
        <strain evidence="2">JCM 4834</strain>
    </source>
</reference>
<feature type="transmembrane region" description="Helical" evidence="1">
    <location>
        <begin position="388"/>
        <end position="406"/>
    </location>
</feature>
<dbReference type="Gene3D" id="2.40.380.10">
    <property type="entry name" value="FomD-like"/>
    <property type="match status" value="2"/>
</dbReference>
<comment type="caution">
    <text evidence="2">The sequence shown here is derived from an EMBL/GenBank/DDBJ whole genome shotgun (WGS) entry which is preliminary data.</text>
</comment>
<organism evidence="2 3">
    <name type="scientific">Streptomyces subrutilus</name>
    <dbReference type="NCBI Taxonomy" id="36818"/>
    <lineage>
        <taxon>Bacteria</taxon>
        <taxon>Bacillati</taxon>
        <taxon>Actinomycetota</taxon>
        <taxon>Actinomycetes</taxon>
        <taxon>Kitasatosporales</taxon>
        <taxon>Streptomycetaceae</taxon>
        <taxon>Streptomyces</taxon>
    </lineage>
</organism>
<protein>
    <submittedName>
        <fullName evidence="2">Uncharacterized protein</fullName>
    </submittedName>
</protein>
<dbReference type="InterPro" id="IPR035930">
    <property type="entry name" value="FomD-like_sf"/>
</dbReference>
<keyword evidence="1" id="KW-0472">Membrane</keyword>
<dbReference type="RefSeq" id="WP_229886705.1">
    <property type="nucleotide sequence ID" value="NZ_BMVX01000019.1"/>
</dbReference>
<reference evidence="2" key="1">
    <citation type="journal article" date="2014" name="Int. J. Syst. Evol. Microbiol.">
        <title>Complete genome sequence of Corynebacterium casei LMG S-19264T (=DSM 44701T), isolated from a smear-ripened cheese.</title>
        <authorList>
            <consortium name="US DOE Joint Genome Institute (JGI-PGF)"/>
            <person name="Walter F."/>
            <person name="Albersmeier A."/>
            <person name="Kalinowski J."/>
            <person name="Ruckert C."/>
        </authorList>
    </citation>
    <scope>NUCLEOTIDE SEQUENCE</scope>
    <source>
        <strain evidence="2">JCM 4834</strain>
    </source>
</reference>
<feature type="transmembrane region" description="Helical" evidence="1">
    <location>
        <begin position="418"/>
        <end position="443"/>
    </location>
</feature>